<sequence>MSSAPSLPSGAAALRNAGRRGTGIVFAVMITVLLVALVFAANQNDIIGWILVVIAGGWLLLATIMVIAFQRGARKFGDAVDSARADAAARRTGGDPGAVVVDEDTHARNLKLDHSFKIVQVQARVIKQELAKSEHADREMVDRALETMEITSHNGRDMLADLVGRRKKNRDDDAGGTVSGEIVD</sequence>
<proteinExistence type="predicted"/>
<evidence type="ECO:0000256" key="2">
    <source>
        <dbReference type="SAM" id="Phobius"/>
    </source>
</evidence>
<evidence type="ECO:0000256" key="1">
    <source>
        <dbReference type="SAM" id="MobiDB-lite"/>
    </source>
</evidence>
<comment type="caution">
    <text evidence="3">The sequence shown here is derived from an EMBL/GenBank/DDBJ whole genome shotgun (WGS) entry which is preliminary data.</text>
</comment>
<dbReference type="RefSeq" id="WP_345476758.1">
    <property type="nucleotide sequence ID" value="NZ_BAABLW010000003.1"/>
</dbReference>
<evidence type="ECO:0000313" key="3">
    <source>
        <dbReference type="EMBL" id="GAA4915074.1"/>
    </source>
</evidence>
<feature type="transmembrane region" description="Helical" evidence="2">
    <location>
        <begin position="46"/>
        <end position="69"/>
    </location>
</feature>
<dbReference type="EMBL" id="BAABLW010000003">
    <property type="protein sequence ID" value="GAA4915074.1"/>
    <property type="molecule type" value="Genomic_DNA"/>
</dbReference>
<organism evidence="3 4">
    <name type="scientific">Nesterenkonia rhizosphaerae</name>
    <dbReference type="NCBI Taxonomy" id="1348272"/>
    <lineage>
        <taxon>Bacteria</taxon>
        <taxon>Bacillati</taxon>
        <taxon>Actinomycetota</taxon>
        <taxon>Actinomycetes</taxon>
        <taxon>Micrococcales</taxon>
        <taxon>Micrococcaceae</taxon>
        <taxon>Nesterenkonia</taxon>
    </lineage>
</organism>
<name>A0ABP9FS46_9MICC</name>
<evidence type="ECO:0000313" key="4">
    <source>
        <dbReference type="Proteomes" id="UP001500368"/>
    </source>
</evidence>
<protein>
    <submittedName>
        <fullName evidence="3">Uncharacterized protein</fullName>
    </submittedName>
</protein>
<dbReference type="Proteomes" id="UP001500368">
    <property type="component" value="Unassembled WGS sequence"/>
</dbReference>
<accession>A0ABP9FS46</accession>
<keyword evidence="2" id="KW-0472">Membrane</keyword>
<reference evidence="4" key="1">
    <citation type="journal article" date="2019" name="Int. J. Syst. Evol. Microbiol.">
        <title>The Global Catalogue of Microorganisms (GCM) 10K type strain sequencing project: providing services to taxonomists for standard genome sequencing and annotation.</title>
        <authorList>
            <consortium name="The Broad Institute Genomics Platform"/>
            <consortium name="The Broad Institute Genome Sequencing Center for Infectious Disease"/>
            <person name="Wu L."/>
            <person name="Ma J."/>
        </authorList>
    </citation>
    <scope>NUCLEOTIDE SEQUENCE [LARGE SCALE GENOMIC DNA]</scope>
    <source>
        <strain evidence="4">JCM 19129</strain>
    </source>
</reference>
<gene>
    <name evidence="3" type="ORF">GCM10025790_07660</name>
</gene>
<feature type="transmembrane region" description="Helical" evidence="2">
    <location>
        <begin position="21"/>
        <end position="40"/>
    </location>
</feature>
<keyword evidence="2" id="KW-1133">Transmembrane helix</keyword>
<feature type="region of interest" description="Disordered" evidence="1">
    <location>
        <begin position="163"/>
        <end position="184"/>
    </location>
</feature>
<keyword evidence="2" id="KW-0812">Transmembrane</keyword>
<keyword evidence="4" id="KW-1185">Reference proteome</keyword>